<reference evidence="2 3" key="1">
    <citation type="submission" date="2013-05" db="EMBL/GenBank/DDBJ databases">
        <title>Draft genome sequence of Rubidibacter lacunae KORDI 51-2.</title>
        <authorList>
            <person name="Choi D.H."/>
            <person name="Noh J.H."/>
            <person name="Kwon K.-K."/>
            <person name="Lee J.-H."/>
            <person name="Ryu J.-Y."/>
        </authorList>
    </citation>
    <scope>NUCLEOTIDE SEQUENCE [LARGE SCALE GENOMIC DNA]</scope>
    <source>
        <strain evidence="2 3">KORDI 51-2</strain>
    </source>
</reference>
<proteinExistence type="predicted"/>
<keyword evidence="1" id="KW-0812">Transmembrane</keyword>
<name>U5DKC0_9CHRO</name>
<sequence length="87" mass="10102">MNNVVIGIILGVVVALFVYFLLRKVITGKGIRYPFVNTTNTNPKFTRNLKIIRWQSRMMASAMSTAEQKALENPKCFVFEKWDFEKK</sequence>
<evidence type="ECO:0000313" key="3">
    <source>
        <dbReference type="Proteomes" id="UP000016960"/>
    </source>
</evidence>
<dbReference type="STRING" id="582515.KR51_00024130"/>
<gene>
    <name evidence="2" type="ORF">KR51_00024130</name>
</gene>
<protein>
    <submittedName>
        <fullName evidence="2">Uncharacterized protein</fullName>
    </submittedName>
</protein>
<dbReference type="Proteomes" id="UP000016960">
    <property type="component" value="Unassembled WGS sequence"/>
</dbReference>
<dbReference type="InParanoid" id="U5DKC0"/>
<comment type="caution">
    <text evidence="2">The sequence shown here is derived from an EMBL/GenBank/DDBJ whole genome shotgun (WGS) entry which is preliminary data.</text>
</comment>
<dbReference type="AlphaFoldDB" id="U5DKC0"/>
<keyword evidence="1" id="KW-0472">Membrane</keyword>
<keyword evidence="1" id="KW-1133">Transmembrane helix</keyword>
<feature type="transmembrane region" description="Helical" evidence="1">
    <location>
        <begin position="6"/>
        <end position="22"/>
    </location>
</feature>
<accession>U5DKC0</accession>
<organism evidence="2 3">
    <name type="scientific">Rubidibacter lacunae KORDI 51-2</name>
    <dbReference type="NCBI Taxonomy" id="582515"/>
    <lineage>
        <taxon>Bacteria</taxon>
        <taxon>Bacillati</taxon>
        <taxon>Cyanobacteriota</taxon>
        <taxon>Cyanophyceae</taxon>
        <taxon>Oscillatoriophycideae</taxon>
        <taxon>Chroococcales</taxon>
        <taxon>Aphanothecaceae</taxon>
        <taxon>Rubidibacter</taxon>
    </lineage>
</organism>
<keyword evidence="3" id="KW-1185">Reference proteome</keyword>
<evidence type="ECO:0000313" key="2">
    <source>
        <dbReference type="EMBL" id="ERN41024.1"/>
    </source>
</evidence>
<dbReference type="RefSeq" id="WP_022607620.1">
    <property type="nucleotide sequence ID" value="NZ_ASSJ01000057.1"/>
</dbReference>
<evidence type="ECO:0000256" key="1">
    <source>
        <dbReference type="SAM" id="Phobius"/>
    </source>
</evidence>
<dbReference type="EMBL" id="ASSJ01000057">
    <property type="protein sequence ID" value="ERN41024.1"/>
    <property type="molecule type" value="Genomic_DNA"/>
</dbReference>